<dbReference type="Gene3D" id="3.30.66.10">
    <property type="entry name" value="DNA topoisomerase I domain"/>
    <property type="match status" value="1"/>
</dbReference>
<dbReference type="InterPro" id="IPR011010">
    <property type="entry name" value="DNA_brk_join_enz"/>
</dbReference>
<dbReference type="Gene3D" id="1.10.132.120">
    <property type="match status" value="1"/>
</dbReference>
<comment type="catalytic activity">
    <reaction evidence="1">
        <text>ATP-independent breakage of single-stranded DNA, followed by passage and rejoining.</text>
        <dbReference type="EC" id="5.6.2.1"/>
    </reaction>
</comment>
<dbReference type="InterPro" id="IPR013500">
    <property type="entry name" value="TopoI_cat_euk"/>
</dbReference>
<comment type="similarity">
    <text evidence="2">Belongs to the type IB topoisomerase family.</text>
</comment>
<protein>
    <recommendedName>
        <fullName evidence="3">DNA topoisomerase</fullName>
        <ecNumber evidence="3">5.6.2.1</ecNumber>
    </recommendedName>
</protein>
<evidence type="ECO:0000256" key="5">
    <source>
        <dbReference type="ARBA" id="ARBA00023125"/>
    </source>
</evidence>
<keyword evidence="11" id="KW-1185">Reference proteome</keyword>
<dbReference type="SUPFAM" id="SSF56349">
    <property type="entry name" value="DNA breaking-rejoining enzymes"/>
    <property type="match status" value="1"/>
</dbReference>
<accession>A0ABR9GBT4</accession>
<evidence type="ECO:0000259" key="9">
    <source>
        <dbReference type="Pfam" id="PF21338"/>
    </source>
</evidence>
<dbReference type="Pfam" id="PF01028">
    <property type="entry name" value="Topoisom_I"/>
    <property type="match status" value="1"/>
</dbReference>
<keyword evidence="6" id="KW-0413">Isomerase</keyword>
<dbReference type="PRINTS" id="PR00416">
    <property type="entry name" value="EUTPISMRASEI"/>
</dbReference>
<dbReference type="InterPro" id="IPR035447">
    <property type="entry name" value="DNA_topo_I_N_sf"/>
</dbReference>
<dbReference type="Pfam" id="PF21338">
    <property type="entry name" value="Top1B_N_bact"/>
    <property type="match status" value="1"/>
</dbReference>
<sequence length="344" mass="39353">MTKKSLHASGSGGGPLRYVSDTQPGIRRRRCGQGFVYFDEKNRRIADASVLDRIRALAVPPAYQDVWICPAANGHLQATGRDERGRKQYRYHALWRRRRDASKFDHLVPFGRALPTLRRRMRLDIARGGWPREKVVALVVRLLDQTGMRVGNEEYVEQNGHYGLTTLRTRHVRDLSEGLELRYLAKGGQTCHVMLSDARIIAFLRRMQRLPGQRLFQYRDAQGKFRAVDSGMVNQYLHDAMKGDFTAKDFRTWIATVEALRQLADAPSSQGLSERHRKRIIKEAVARVAALLRNTPAVCRSSYIDPRVLAAWEDGRIYSFARARSQTGVRQREAATLRLLRSKS</sequence>
<evidence type="ECO:0000256" key="6">
    <source>
        <dbReference type="ARBA" id="ARBA00023235"/>
    </source>
</evidence>
<dbReference type="EMBL" id="JACZZA010000008">
    <property type="protein sequence ID" value="MBE1161508.1"/>
    <property type="molecule type" value="Genomic_DNA"/>
</dbReference>
<evidence type="ECO:0000256" key="7">
    <source>
        <dbReference type="SAM" id="MobiDB-lite"/>
    </source>
</evidence>
<dbReference type="EC" id="5.6.2.1" evidence="3"/>
<organism evidence="10 11">
    <name type="scientific">Dyella acidiphila</name>
    <dbReference type="NCBI Taxonomy" id="2775866"/>
    <lineage>
        <taxon>Bacteria</taxon>
        <taxon>Pseudomonadati</taxon>
        <taxon>Pseudomonadota</taxon>
        <taxon>Gammaproteobacteria</taxon>
        <taxon>Lysobacterales</taxon>
        <taxon>Rhodanobacteraceae</taxon>
        <taxon>Dyella</taxon>
    </lineage>
</organism>
<dbReference type="Gene3D" id="3.90.15.10">
    <property type="entry name" value="Topoisomerase I, Chain A, domain 3"/>
    <property type="match status" value="1"/>
</dbReference>
<evidence type="ECO:0000313" key="10">
    <source>
        <dbReference type="EMBL" id="MBE1161508.1"/>
    </source>
</evidence>
<dbReference type="InterPro" id="IPR014711">
    <property type="entry name" value="TopoI_cat_a-hlx-sub_euk"/>
</dbReference>
<evidence type="ECO:0000256" key="4">
    <source>
        <dbReference type="ARBA" id="ARBA00023029"/>
    </source>
</evidence>
<comment type="caution">
    <text evidence="10">The sequence shown here is derived from an EMBL/GenBank/DDBJ whole genome shotgun (WGS) entry which is preliminary data.</text>
</comment>
<dbReference type="InterPro" id="IPR049331">
    <property type="entry name" value="Top1B_N_bact"/>
</dbReference>
<dbReference type="PROSITE" id="PS52038">
    <property type="entry name" value="TOPO_IB_2"/>
    <property type="match status" value="1"/>
</dbReference>
<keyword evidence="4" id="KW-0799">Topoisomerase</keyword>
<evidence type="ECO:0000259" key="8">
    <source>
        <dbReference type="Pfam" id="PF01028"/>
    </source>
</evidence>
<dbReference type="Proteomes" id="UP000651010">
    <property type="component" value="Unassembled WGS sequence"/>
</dbReference>
<gene>
    <name evidence="10" type="ORF">IGX34_14080</name>
</gene>
<proteinExistence type="inferred from homology"/>
<name>A0ABR9GBT4_9GAMM</name>
<evidence type="ECO:0000256" key="2">
    <source>
        <dbReference type="ARBA" id="ARBA00006645"/>
    </source>
</evidence>
<feature type="domain" description="DNA topoisomerase IB N-terminal" evidence="9">
    <location>
        <begin position="34"/>
        <end position="82"/>
    </location>
</feature>
<dbReference type="InterPro" id="IPR001631">
    <property type="entry name" value="TopoI"/>
</dbReference>
<reference evidence="10 11" key="1">
    <citation type="submission" date="2020-09" db="EMBL/GenBank/DDBJ databases">
        <title>Dyella sp. 7MK23 isolated from forest soil.</title>
        <authorList>
            <person name="Fu J."/>
        </authorList>
    </citation>
    <scope>NUCLEOTIDE SEQUENCE [LARGE SCALE GENOMIC DNA]</scope>
    <source>
        <strain evidence="10 11">7MK23</strain>
    </source>
</reference>
<feature type="region of interest" description="Disordered" evidence="7">
    <location>
        <begin position="1"/>
        <end position="23"/>
    </location>
</feature>
<dbReference type="SUPFAM" id="SSF55869">
    <property type="entry name" value="DNA topoisomerase I domain"/>
    <property type="match status" value="1"/>
</dbReference>
<evidence type="ECO:0000256" key="3">
    <source>
        <dbReference type="ARBA" id="ARBA00012891"/>
    </source>
</evidence>
<evidence type="ECO:0000256" key="1">
    <source>
        <dbReference type="ARBA" id="ARBA00000213"/>
    </source>
</evidence>
<keyword evidence="5" id="KW-0238">DNA-binding</keyword>
<evidence type="ECO:0000313" key="11">
    <source>
        <dbReference type="Proteomes" id="UP000651010"/>
    </source>
</evidence>
<feature type="domain" description="DNA topoisomerase I catalytic core eukaryotic-type" evidence="8">
    <location>
        <begin position="95"/>
        <end position="300"/>
    </location>
</feature>